<proteinExistence type="predicted"/>
<organism evidence="2 3">
    <name type="scientific">Dreissena polymorpha</name>
    <name type="common">Zebra mussel</name>
    <name type="synonym">Mytilus polymorpha</name>
    <dbReference type="NCBI Taxonomy" id="45954"/>
    <lineage>
        <taxon>Eukaryota</taxon>
        <taxon>Metazoa</taxon>
        <taxon>Spiralia</taxon>
        <taxon>Lophotrochozoa</taxon>
        <taxon>Mollusca</taxon>
        <taxon>Bivalvia</taxon>
        <taxon>Autobranchia</taxon>
        <taxon>Heteroconchia</taxon>
        <taxon>Euheterodonta</taxon>
        <taxon>Imparidentia</taxon>
        <taxon>Neoheterodontei</taxon>
        <taxon>Myida</taxon>
        <taxon>Dreissenoidea</taxon>
        <taxon>Dreissenidae</taxon>
        <taxon>Dreissena</taxon>
    </lineage>
</organism>
<name>A0A9D4BGC9_DREPO</name>
<keyword evidence="3" id="KW-1185">Reference proteome</keyword>
<reference evidence="2" key="2">
    <citation type="submission" date="2020-11" db="EMBL/GenBank/DDBJ databases">
        <authorList>
            <person name="McCartney M.A."/>
            <person name="Auch B."/>
            <person name="Kono T."/>
            <person name="Mallez S."/>
            <person name="Becker A."/>
            <person name="Gohl D.M."/>
            <person name="Silverstein K.A.T."/>
            <person name="Koren S."/>
            <person name="Bechman K.B."/>
            <person name="Herman A."/>
            <person name="Abrahante J.E."/>
            <person name="Garbe J."/>
        </authorList>
    </citation>
    <scope>NUCLEOTIDE SEQUENCE</scope>
    <source>
        <strain evidence="2">Duluth1</strain>
        <tissue evidence="2">Whole animal</tissue>
    </source>
</reference>
<dbReference type="Proteomes" id="UP000828390">
    <property type="component" value="Unassembled WGS sequence"/>
</dbReference>
<evidence type="ECO:0000256" key="1">
    <source>
        <dbReference type="SAM" id="MobiDB-lite"/>
    </source>
</evidence>
<dbReference type="EMBL" id="JAIWYP010000015">
    <property type="protein sequence ID" value="KAH3702120.1"/>
    <property type="molecule type" value="Genomic_DNA"/>
</dbReference>
<accession>A0A9D4BGC9</accession>
<reference evidence="2" key="1">
    <citation type="journal article" date="2019" name="bioRxiv">
        <title>The Genome of the Zebra Mussel, Dreissena polymorpha: A Resource for Invasive Species Research.</title>
        <authorList>
            <person name="McCartney M.A."/>
            <person name="Auch B."/>
            <person name="Kono T."/>
            <person name="Mallez S."/>
            <person name="Zhang Y."/>
            <person name="Obille A."/>
            <person name="Becker A."/>
            <person name="Abrahante J.E."/>
            <person name="Garbe J."/>
            <person name="Badalamenti J.P."/>
            <person name="Herman A."/>
            <person name="Mangelson H."/>
            <person name="Liachko I."/>
            <person name="Sullivan S."/>
            <person name="Sone E.D."/>
            <person name="Koren S."/>
            <person name="Silverstein K.A.T."/>
            <person name="Beckman K.B."/>
            <person name="Gohl D.M."/>
        </authorList>
    </citation>
    <scope>NUCLEOTIDE SEQUENCE</scope>
    <source>
        <strain evidence="2">Duluth1</strain>
        <tissue evidence="2">Whole animal</tissue>
    </source>
</reference>
<feature type="compositionally biased region" description="Basic residues" evidence="1">
    <location>
        <begin position="1"/>
        <end position="11"/>
    </location>
</feature>
<gene>
    <name evidence="2" type="ORF">DPMN_077122</name>
</gene>
<comment type="caution">
    <text evidence="2">The sequence shown here is derived from an EMBL/GenBank/DDBJ whole genome shotgun (WGS) entry which is preliminary data.</text>
</comment>
<protein>
    <submittedName>
        <fullName evidence="2">Uncharacterized protein</fullName>
    </submittedName>
</protein>
<sequence length="204" mass="23268">MYYRKANKDHRPRISDGISESTDPVVNSKDFLHYKICDVSYHISHVSEYATQSDVPDDWHSIARHRPSVMKDEYDTLSNSKATKKSNSRVALVHAYSHVSIVPANGIRENDSKIVHEYDVSTLNRQPSMTILDQNAYSRAVIVPTDRKLESDSNIENIYDESTLNMQPSVTILDQTAYNHVAIAPPIRNLREILKCKAHMTCRP</sequence>
<dbReference type="AlphaFoldDB" id="A0A9D4BGC9"/>
<evidence type="ECO:0000313" key="2">
    <source>
        <dbReference type="EMBL" id="KAH3702120.1"/>
    </source>
</evidence>
<evidence type="ECO:0000313" key="3">
    <source>
        <dbReference type="Proteomes" id="UP000828390"/>
    </source>
</evidence>
<feature type="region of interest" description="Disordered" evidence="1">
    <location>
        <begin position="1"/>
        <end position="21"/>
    </location>
</feature>